<sequence>MSDPQPEAATPPHPRRLTLGEPAEIAPGVFTVVAEPAGVTLGIVAGTEAALVIDTGSAPAQGRELRVLAERLTGLPVRAAVATHAHFDHAFGLAAFADVATYGHESLLETVPGSEAAGPAGAEFGFDPDELVGPNHPLVVAAVVELGERRVEIVHLGRGHTAGDLLVVVPPRAPGDPDLVFAGDLIESAGPPWYGPDSVADEWPATLDGLIGLMTEDTRAVPGHGPAVDRAFVFTQRGQVAAVAGELARIAAEGTGRTDALDPSRWPFPPAHVEAAVDRALAVPPPGSGADDRARRTLPLV</sequence>
<protein>
    <submittedName>
        <fullName evidence="3">Glyoxylase-like metal-dependent hydrolase (Beta-lactamase superfamily II)</fullName>
    </submittedName>
</protein>
<dbReference type="InterPro" id="IPR036866">
    <property type="entry name" value="RibonucZ/Hydroxyglut_hydro"/>
</dbReference>
<dbReference type="SMART" id="SM00849">
    <property type="entry name" value="Lactamase_B"/>
    <property type="match status" value="1"/>
</dbReference>
<feature type="domain" description="Metallo-beta-lactamase" evidence="2">
    <location>
        <begin position="38"/>
        <end position="224"/>
    </location>
</feature>
<dbReference type="PANTHER" id="PTHR42951:SF4">
    <property type="entry name" value="ACYL-COENZYME A THIOESTERASE MBLAC2"/>
    <property type="match status" value="1"/>
</dbReference>
<dbReference type="Pfam" id="PF00753">
    <property type="entry name" value="Lactamase_B"/>
    <property type="match status" value="1"/>
</dbReference>
<evidence type="ECO:0000313" key="3">
    <source>
        <dbReference type="EMBL" id="MBA8795842.1"/>
    </source>
</evidence>
<dbReference type="Gene3D" id="3.60.15.10">
    <property type="entry name" value="Ribonuclease Z/Hydroxyacylglutathione hydrolase-like"/>
    <property type="match status" value="1"/>
</dbReference>
<organism evidence="3 4">
    <name type="scientific">Microlunatus kandeliicorticis</name>
    <dbReference type="NCBI Taxonomy" id="1759536"/>
    <lineage>
        <taxon>Bacteria</taxon>
        <taxon>Bacillati</taxon>
        <taxon>Actinomycetota</taxon>
        <taxon>Actinomycetes</taxon>
        <taxon>Propionibacteriales</taxon>
        <taxon>Propionibacteriaceae</taxon>
        <taxon>Microlunatus</taxon>
    </lineage>
</organism>
<dbReference type="InterPro" id="IPR050855">
    <property type="entry name" value="NDM-1-like"/>
</dbReference>
<dbReference type="GO" id="GO:0016787">
    <property type="term" value="F:hydrolase activity"/>
    <property type="evidence" value="ECO:0007669"/>
    <property type="project" value="UniProtKB-KW"/>
</dbReference>
<comment type="caution">
    <text evidence="3">The sequence shown here is derived from an EMBL/GenBank/DDBJ whole genome shotgun (WGS) entry which is preliminary data.</text>
</comment>
<evidence type="ECO:0000313" key="4">
    <source>
        <dbReference type="Proteomes" id="UP000523079"/>
    </source>
</evidence>
<accession>A0A7W3IV67</accession>
<gene>
    <name evidence="3" type="ORF">FHX74_003483</name>
</gene>
<dbReference type="Proteomes" id="UP000523079">
    <property type="component" value="Unassembled WGS sequence"/>
</dbReference>
<dbReference type="AlphaFoldDB" id="A0A7W3IV67"/>
<keyword evidence="4" id="KW-1185">Reference proteome</keyword>
<dbReference type="RefSeq" id="WP_182561457.1">
    <property type="nucleotide sequence ID" value="NZ_JACGWT010000006.1"/>
</dbReference>
<evidence type="ECO:0000259" key="2">
    <source>
        <dbReference type="SMART" id="SM00849"/>
    </source>
</evidence>
<keyword evidence="3" id="KW-0378">Hydrolase</keyword>
<evidence type="ECO:0000256" key="1">
    <source>
        <dbReference type="SAM" id="MobiDB-lite"/>
    </source>
</evidence>
<dbReference type="EMBL" id="JACGWT010000006">
    <property type="protein sequence ID" value="MBA8795842.1"/>
    <property type="molecule type" value="Genomic_DNA"/>
</dbReference>
<proteinExistence type="predicted"/>
<name>A0A7W3IV67_9ACTN</name>
<dbReference type="CDD" id="cd16282">
    <property type="entry name" value="metallo-hydrolase-like_MBL-fold"/>
    <property type="match status" value="1"/>
</dbReference>
<dbReference type="InterPro" id="IPR001279">
    <property type="entry name" value="Metallo-B-lactamas"/>
</dbReference>
<feature type="region of interest" description="Disordered" evidence="1">
    <location>
        <begin position="282"/>
        <end position="301"/>
    </location>
</feature>
<reference evidence="3 4" key="1">
    <citation type="submission" date="2020-07" db="EMBL/GenBank/DDBJ databases">
        <title>Sequencing the genomes of 1000 actinobacteria strains.</title>
        <authorList>
            <person name="Klenk H.-P."/>
        </authorList>
    </citation>
    <scope>NUCLEOTIDE SEQUENCE [LARGE SCALE GENOMIC DNA]</scope>
    <source>
        <strain evidence="3 4">DSM 100723</strain>
    </source>
</reference>
<dbReference type="PANTHER" id="PTHR42951">
    <property type="entry name" value="METALLO-BETA-LACTAMASE DOMAIN-CONTAINING"/>
    <property type="match status" value="1"/>
</dbReference>
<dbReference type="SUPFAM" id="SSF56281">
    <property type="entry name" value="Metallo-hydrolase/oxidoreductase"/>
    <property type="match status" value="1"/>
</dbReference>